<dbReference type="RefSeq" id="WP_125055781.1">
    <property type="nucleotide sequence ID" value="NZ_BHZD01000001.1"/>
</dbReference>
<evidence type="ECO:0000313" key="9">
    <source>
        <dbReference type="Proteomes" id="UP000286746"/>
    </source>
</evidence>
<dbReference type="Proteomes" id="UP000286746">
    <property type="component" value="Unassembled WGS sequence"/>
</dbReference>
<feature type="transmembrane region" description="Helical" evidence="6">
    <location>
        <begin position="70"/>
        <end position="92"/>
    </location>
</feature>
<feature type="transmembrane region" description="Helical" evidence="6">
    <location>
        <begin position="429"/>
        <end position="449"/>
    </location>
</feature>
<evidence type="ECO:0000259" key="7">
    <source>
        <dbReference type="PROSITE" id="PS50850"/>
    </source>
</evidence>
<evidence type="ECO:0000256" key="1">
    <source>
        <dbReference type="ARBA" id="ARBA00004651"/>
    </source>
</evidence>
<dbReference type="PROSITE" id="PS50850">
    <property type="entry name" value="MFS"/>
    <property type="match status" value="1"/>
</dbReference>
<evidence type="ECO:0000256" key="2">
    <source>
        <dbReference type="ARBA" id="ARBA00022692"/>
    </source>
</evidence>
<comment type="subcellular location">
    <subcellularLocation>
        <location evidence="1">Cell membrane</location>
        <topology evidence="1">Multi-pass membrane protein</topology>
    </subcellularLocation>
</comment>
<dbReference type="GO" id="GO:0005886">
    <property type="term" value="C:plasma membrane"/>
    <property type="evidence" value="ECO:0007669"/>
    <property type="project" value="UniProtKB-SubCell"/>
</dbReference>
<feature type="transmembrane region" description="Helical" evidence="6">
    <location>
        <begin position="309"/>
        <end position="327"/>
    </location>
</feature>
<feature type="transmembrane region" description="Helical" evidence="6">
    <location>
        <begin position="38"/>
        <end position="64"/>
    </location>
</feature>
<dbReference type="PANTHER" id="PTHR23534:SF1">
    <property type="entry name" value="MAJOR FACILITATOR SUPERFAMILY PROTEIN"/>
    <property type="match status" value="1"/>
</dbReference>
<dbReference type="InterPro" id="IPR020846">
    <property type="entry name" value="MFS_dom"/>
</dbReference>
<keyword evidence="3 6" id="KW-1133">Transmembrane helix</keyword>
<dbReference type="GO" id="GO:0022857">
    <property type="term" value="F:transmembrane transporter activity"/>
    <property type="evidence" value="ECO:0007669"/>
    <property type="project" value="InterPro"/>
</dbReference>
<comment type="caution">
    <text evidence="8">The sequence shown here is derived from an EMBL/GenBank/DDBJ whole genome shotgun (WGS) entry which is preliminary data.</text>
</comment>
<evidence type="ECO:0000313" key="8">
    <source>
        <dbReference type="EMBL" id="GCD45115.1"/>
    </source>
</evidence>
<feature type="transmembrane region" description="Helical" evidence="6">
    <location>
        <begin position="129"/>
        <end position="152"/>
    </location>
</feature>
<feature type="transmembrane region" description="Helical" evidence="6">
    <location>
        <begin position="202"/>
        <end position="220"/>
    </location>
</feature>
<evidence type="ECO:0000256" key="6">
    <source>
        <dbReference type="SAM" id="Phobius"/>
    </source>
</evidence>
<organism evidence="8 9">
    <name type="scientific">Streptomyces paromomycinus</name>
    <name type="common">Streptomyces rimosus subsp. paromomycinus</name>
    <dbReference type="NCBI Taxonomy" id="92743"/>
    <lineage>
        <taxon>Bacteria</taxon>
        <taxon>Bacillati</taxon>
        <taxon>Actinomycetota</taxon>
        <taxon>Actinomycetes</taxon>
        <taxon>Kitasatosporales</taxon>
        <taxon>Streptomycetaceae</taxon>
        <taxon>Streptomyces</taxon>
    </lineage>
</organism>
<keyword evidence="9" id="KW-1185">Reference proteome</keyword>
<feature type="transmembrane region" description="Helical" evidence="6">
    <location>
        <begin position="339"/>
        <end position="359"/>
    </location>
</feature>
<keyword evidence="2 6" id="KW-0812">Transmembrane</keyword>
<dbReference type="Gene3D" id="1.20.1250.20">
    <property type="entry name" value="MFS general substrate transporter like domains"/>
    <property type="match status" value="1"/>
</dbReference>
<dbReference type="AlphaFoldDB" id="A0A401W752"/>
<feature type="transmembrane region" description="Helical" evidence="6">
    <location>
        <begin position="402"/>
        <end position="423"/>
    </location>
</feature>
<feature type="transmembrane region" description="Helical" evidence="6">
    <location>
        <begin position="274"/>
        <end position="297"/>
    </location>
</feature>
<keyword evidence="4 6" id="KW-0472">Membrane</keyword>
<dbReference type="InterPro" id="IPR011701">
    <property type="entry name" value="MFS"/>
</dbReference>
<protein>
    <submittedName>
        <fullName evidence="8">MFS transporter</fullName>
    </submittedName>
</protein>
<feature type="compositionally biased region" description="Low complexity" evidence="5">
    <location>
        <begin position="1"/>
        <end position="20"/>
    </location>
</feature>
<dbReference type="SUPFAM" id="SSF103473">
    <property type="entry name" value="MFS general substrate transporter"/>
    <property type="match status" value="1"/>
</dbReference>
<sequence>MSARPGTPASPATPHAAPHGPQDDRAAEVWEPPEQKRVLIVLALSQTLSGAGLAAGITVGALLAEEMLGSTGLAGLPAALFTGGAALGAVGIGRVCQRWGRRPGLTAGYATAGLGSLGVVAAAGLGSVWLLFLSLLVYGAGTATTLMARYAGADLAAPARRGRAVSLVLFATTLGAVIGPNLVGVTGQVAHGLGVPRLAGPFLLAVVAYAAAAVVLGVFLRPDPLRLARRLAEVREAAEADEAAVTSANAAEAAQPDRVADGVAPAPRADTRKLLTGAAVMTFTQLVMIAVMTMTPVHMRAHGHATETAGLVIALHVAAMYLPAPLTGMLVDRIGPLRVAAASGVVLLAAGGLAALAPAHSVPALATALVLLGIGWNFGLVSGTAIVTDAVPLATRASTQGLVDVGIAVAGATGGMASGLVVATGGYSTLALGGGIVALGLVPLLVLTGRGDRTGKGSRAVAGPSAPGERT</sequence>
<name>A0A401W752_STREY</name>
<reference evidence="8 9" key="1">
    <citation type="submission" date="2018-11" db="EMBL/GenBank/DDBJ databases">
        <title>Whole genome sequence of Streptomyces paromomycinus NBRC 15454(T).</title>
        <authorList>
            <person name="Komaki H."/>
            <person name="Tamura T."/>
        </authorList>
    </citation>
    <scope>NUCLEOTIDE SEQUENCE [LARGE SCALE GENOMIC DNA]</scope>
    <source>
        <strain evidence="8 9">NBRC 15454</strain>
    </source>
</reference>
<dbReference type="EMBL" id="BHZD01000001">
    <property type="protein sequence ID" value="GCD45115.1"/>
    <property type="molecule type" value="Genomic_DNA"/>
</dbReference>
<feature type="transmembrane region" description="Helical" evidence="6">
    <location>
        <begin position="104"/>
        <end position="123"/>
    </location>
</feature>
<feature type="region of interest" description="Disordered" evidence="5">
    <location>
        <begin position="1"/>
        <end position="27"/>
    </location>
</feature>
<proteinExistence type="predicted"/>
<accession>A0A401W752</accession>
<feature type="transmembrane region" description="Helical" evidence="6">
    <location>
        <begin position="365"/>
        <end position="390"/>
    </location>
</feature>
<dbReference type="PANTHER" id="PTHR23534">
    <property type="entry name" value="MFS PERMEASE"/>
    <property type="match status" value="1"/>
</dbReference>
<gene>
    <name evidence="8" type="ORF">GKJPGBOP_04836</name>
</gene>
<dbReference type="InterPro" id="IPR036259">
    <property type="entry name" value="MFS_trans_sf"/>
</dbReference>
<feature type="transmembrane region" description="Helical" evidence="6">
    <location>
        <begin position="164"/>
        <end position="182"/>
    </location>
</feature>
<feature type="domain" description="Major facilitator superfamily (MFS) profile" evidence="7">
    <location>
        <begin position="38"/>
        <end position="452"/>
    </location>
</feature>
<evidence type="ECO:0000256" key="3">
    <source>
        <dbReference type="ARBA" id="ARBA00022989"/>
    </source>
</evidence>
<evidence type="ECO:0000256" key="5">
    <source>
        <dbReference type="SAM" id="MobiDB-lite"/>
    </source>
</evidence>
<dbReference type="Pfam" id="PF07690">
    <property type="entry name" value="MFS_1"/>
    <property type="match status" value="1"/>
</dbReference>
<evidence type="ECO:0000256" key="4">
    <source>
        <dbReference type="ARBA" id="ARBA00023136"/>
    </source>
</evidence>